<dbReference type="AlphaFoldDB" id="A0A0L8BYR7"/>
<dbReference type="GO" id="GO:0005886">
    <property type="term" value="C:plasma membrane"/>
    <property type="evidence" value="ECO:0007669"/>
    <property type="project" value="InterPro"/>
</dbReference>
<evidence type="ECO:0000256" key="1">
    <source>
        <dbReference type="SAM" id="Phobius"/>
    </source>
</evidence>
<organism evidence="2 3">
    <name type="scientific">Ensifer adhaerens</name>
    <name type="common">Sinorhizobium morelense</name>
    <dbReference type="NCBI Taxonomy" id="106592"/>
    <lineage>
        <taxon>Bacteria</taxon>
        <taxon>Pseudomonadati</taxon>
        <taxon>Pseudomonadota</taxon>
        <taxon>Alphaproteobacteria</taxon>
        <taxon>Hyphomicrobiales</taxon>
        <taxon>Rhizobiaceae</taxon>
        <taxon>Sinorhizobium/Ensifer group</taxon>
        <taxon>Ensifer</taxon>
    </lineage>
</organism>
<dbReference type="RefSeq" id="WP_053248806.1">
    <property type="nucleotide sequence ID" value="NZ_LGAP01000004.1"/>
</dbReference>
<proteinExistence type="predicted"/>
<sequence length="28" mass="3136">MFEALLGLTVVAALTVYLIVTLVRPERF</sequence>
<protein>
    <submittedName>
        <fullName evidence="2">ATPase</fullName>
    </submittedName>
</protein>
<dbReference type="Proteomes" id="UP000037425">
    <property type="component" value="Unassembled WGS sequence"/>
</dbReference>
<dbReference type="EMBL" id="LGAP01000004">
    <property type="protein sequence ID" value="KOF19841.1"/>
    <property type="molecule type" value="Genomic_DNA"/>
</dbReference>
<accession>A0A0L8BYR7</accession>
<dbReference type="Pfam" id="PF09604">
    <property type="entry name" value="Potass_KdpF"/>
    <property type="match status" value="1"/>
</dbReference>
<keyword evidence="1" id="KW-0812">Transmembrane</keyword>
<keyword evidence="1" id="KW-1133">Transmembrane helix</keyword>
<name>A0A0L8BYR7_ENSAD</name>
<dbReference type="GO" id="GO:0008556">
    <property type="term" value="F:P-type potassium transmembrane transporter activity"/>
    <property type="evidence" value="ECO:0007669"/>
    <property type="project" value="InterPro"/>
</dbReference>
<keyword evidence="1" id="KW-0472">Membrane</keyword>
<dbReference type="PATRIC" id="fig|106592.7.peg.5661"/>
<evidence type="ECO:0000313" key="3">
    <source>
        <dbReference type="Proteomes" id="UP000037425"/>
    </source>
</evidence>
<gene>
    <name evidence="2" type="ORF">AC244_10720</name>
</gene>
<comment type="caution">
    <text evidence="2">The sequence shown here is derived from an EMBL/GenBank/DDBJ whole genome shotgun (WGS) entry which is preliminary data.</text>
</comment>
<feature type="transmembrane region" description="Helical" evidence="1">
    <location>
        <begin position="6"/>
        <end position="23"/>
    </location>
</feature>
<reference evidence="3" key="1">
    <citation type="submission" date="2015-07" db="EMBL/GenBank/DDBJ databases">
        <title>Whole genome sequence of an Ensifer adhaerens strain isolated from a cave pool in the Wind Cave National Park.</title>
        <authorList>
            <person name="Eng W.W.H."/>
            <person name="Gan H.M."/>
            <person name="Barton H.A."/>
            <person name="Savka M.A."/>
        </authorList>
    </citation>
    <scope>NUCLEOTIDE SEQUENCE [LARGE SCALE GENOMIC DNA]</scope>
    <source>
        <strain evidence="3">SD006</strain>
    </source>
</reference>
<evidence type="ECO:0000313" key="2">
    <source>
        <dbReference type="EMBL" id="KOF19841.1"/>
    </source>
</evidence>
<dbReference type="InterPro" id="IPR011726">
    <property type="entry name" value="KdpF"/>
</dbReference>